<sequence length="84" mass="9367">MTFLTKGATHHLLIRGSAVVTGWANYYRIAHGFKRAANALDFHAYWIGVKALCRRYDVSTAQCIRKHGQGDNLNVGGSYTLKRA</sequence>
<dbReference type="EMBL" id="VRLW01000001">
    <property type="protein sequence ID" value="KAA1261577.1"/>
    <property type="molecule type" value="Genomic_DNA"/>
</dbReference>
<dbReference type="AlphaFoldDB" id="A0A5B1CK49"/>
<proteinExistence type="predicted"/>
<evidence type="ECO:0000259" key="1">
    <source>
        <dbReference type="Pfam" id="PF08388"/>
    </source>
</evidence>
<name>A0A5B1CK49_9BACT</name>
<dbReference type="Pfam" id="PF08388">
    <property type="entry name" value="GIIM"/>
    <property type="match status" value="1"/>
</dbReference>
<evidence type="ECO:0000313" key="2">
    <source>
        <dbReference type="EMBL" id="KAA1261577.1"/>
    </source>
</evidence>
<reference evidence="2 3" key="1">
    <citation type="submission" date="2019-08" db="EMBL/GenBank/DDBJ databases">
        <title>Deep-cultivation of Planctomycetes and their phenomic and genomic characterization uncovers novel biology.</title>
        <authorList>
            <person name="Wiegand S."/>
            <person name="Jogler M."/>
            <person name="Boedeker C."/>
            <person name="Pinto D."/>
            <person name="Vollmers J."/>
            <person name="Rivas-Marin E."/>
            <person name="Kohn T."/>
            <person name="Peeters S.H."/>
            <person name="Heuer A."/>
            <person name="Rast P."/>
            <person name="Oberbeckmann S."/>
            <person name="Bunk B."/>
            <person name="Jeske O."/>
            <person name="Meyerdierks A."/>
            <person name="Storesund J.E."/>
            <person name="Kallscheuer N."/>
            <person name="Luecker S."/>
            <person name="Lage O.M."/>
            <person name="Pohl T."/>
            <person name="Merkel B.J."/>
            <person name="Hornburger P."/>
            <person name="Mueller R.-W."/>
            <person name="Bruemmer F."/>
            <person name="Labrenz M."/>
            <person name="Spormann A.M."/>
            <person name="Op Den Camp H."/>
            <person name="Overmann J."/>
            <person name="Amann R."/>
            <person name="Jetten M.S.M."/>
            <person name="Mascher T."/>
            <person name="Medema M.H."/>
            <person name="Devos D.P."/>
            <person name="Kaster A.-K."/>
            <person name="Ovreas L."/>
            <person name="Rohde M."/>
            <person name="Galperin M.Y."/>
            <person name="Jogler C."/>
        </authorList>
    </citation>
    <scope>NUCLEOTIDE SEQUENCE [LARGE SCALE GENOMIC DNA]</scope>
    <source>
        <strain evidence="2 3">LF1</strain>
    </source>
</reference>
<dbReference type="RefSeq" id="WP_084422444.1">
    <property type="nucleotide sequence ID" value="NZ_LWSK01000018.1"/>
</dbReference>
<protein>
    <recommendedName>
        <fullName evidence="1">Group II intron maturase-specific domain-containing protein</fullName>
    </recommendedName>
</protein>
<comment type="caution">
    <text evidence="2">The sequence shown here is derived from an EMBL/GenBank/DDBJ whole genome shotgun (WGS) entry which is preliminary data.</text>
</comment>
<accession>A0A5B1CK49</accession>
<feature type="domain" description="Group II intron maturase-specific" evidence="1">
    <location>
        <begin position="15"/>
        <end position="59"/>
    </location>
</feature>
<keyword evidence="3" id="KW-1185">Reference proteome</keyword>
<dbReference type="InterPro" id="IPR013597">
    <property type="entry name" value="Mat_intron_G2"/>
</dbReference>
<dbReference type="Proteomes" id="UP000322699">
    <property type="component" value="Unassembled WGS sequence"/>
</dbReference>
<evidence type="ECO:0000313" key="3">
    <source>
        <dbReference type="Proteomes" id="UP000322699"/>
    </source>
</evidence>
<organism evidence="2 3">
    <name type="scientific">Rubripirellula obstinata</name>
    <dbReference type="NCBI Taxonomy" id="406547"/>
    <lineage>
        <taxon>Bacteria</taxon>
        <taxon>Pseudomonadati</taxon>
        <taxon>Planctomycetota</taxon>
        <taxon>Planctomycetia</taxon>
        <taxon>Pirellulales</taxon>
        <taxon>Pirellulaceae</taxon>
        <taxon>Rubripirellula</taxon>
    </lineage>
</organism>
<gene>
    <name evidence="2" type="ORF">LF1_41270</name>
</gene>